<feature type="compositionally biased region" description="Basic residues" evidence="1">
    <location>
        <begin position="1"/>
        <end position="10"/>
    </location>
</feature>
<feature type="region of interest" description="Disordered" evidence="1">
    <location>
        <begin position="50"/>
        <end position="87"/>
    </location>
</feature>
<feature type="region of interest" description="Disordered" evidence="1">
    <location>
        <begin position="448"/>
        <end position="775"/>
    </location>
</feature>
<reference evidence="2 3" key="1">
    <citation type="journal article" date="2025" name="Microbiol. Resour. Announc.">
        <title>Draft genome sequences for Neonectria magnoliae and Neonectria punicea, canker pathogens of Liriodendron tulipifera and Acer saccharum in West Virginia.</title>
        <authorList>
            <person name="Petronek H.M."/>
            <person name="Kasson M.T."/>
            <person name="Metheny A.M."/>
            <person name="Stauder C.M."/>
            <person name="Lovett B."/>
            <person name="Lynch S.C."/>
            <person name="Garnas J.R."/>
            <person name="Kasson L.R."/>
            <person name="Stajich J.E."/>
        </authorList>
    </citation>
    <scope>NUCLEOTIDE SEQUENCE [LARGE SCALE GENOMIC DNA]</scope>
    <source>
        <strain evidence="2 3">NRRL 64653</strain>
    </source>
</reference>
<feature type="compositionally biased region" description="Basic and acidic residues" evidence="1">
    <location>
        <begin position="622"/>
        <end position="649"/>
    </location>
</feature>
<evidence type="ECO:0000313" key="3">
    <source>
        <dbReference type="Proteomes" id="UP001498476"/>
    </source>
</evidence>
<feature type="region of interest" description="Disordered" evidence="1">
    <location>
        <begin position="1"/>
        <end position="33"/>
    </location>
</feature>
<feature type="compositionally biased region" description="Acidic residues" evidence="1">
    <location>
        <begin position="464"/>
        <end position="476"/>
    </location>
</feature>
<feature type="compositionally biased region" description="Polar residues" evidence="1">
    <location>
        <begin position="672"/>
        <end position="686"/>
    </location>
</feature>
<dbReference type="Proteomes" id="UP001498476">
    <property type="component" value="Unassembled WGS sequence"/>
</dbReference>
<sequence>MKTPKPKRRPRSQDSIEFNHRPFSDFQSSPVPSRELSTFSWVDDALALTPESPTKHRSTNHPIPRMSELVDASSPVRGQVSPSETGGLMTRFVQIRNEMNSAPLPMRPLVKATGAHDDSLARSQGQYRDPSLRRGSGMSVQTPEGLRKDIDKRQKDGTWPNPQAQEEATVTGSSSSQDKPVEVDGPSDANVQTQANATKASLPKITDWDDVPHRFRRGDVPPLIRIRGPIALFGFQLSFSEKTHVLDVCYSLRTVYLGLPRQITQSEEEFWVEVLARLEPTSGSRYRFRNWETLQSNVNFWCDVRRMELRAGNLSPPKDFRRDLDLAIDEWNRVWLDRFCSVNRGCFAATIWPDMEDKVLSLVRSELFDWTNTVLQKRREELETLARPKLLPGNSNLEEYSRFVGLLECTIKSGGRNSFEIREAEAIMSFVTDLQPRLRKVLHQHLNPGTANQEAEDSAVGLETIDEDSESDESQSDEVLPSIETPVTSPQTLARPRAHEKQSLQSETSTKQPSPPPDEGSGRLTKKRKASQEALPKTLPKRLSVSLPKSPSVSLPEPLPEPLPELRPVAQHTPSQQQRPDLMSQPHIDSLRLDSPLSVSTSDPTTPNSSGPSSLNSTPLELKAKSPVRDGGECATALKKENELTHDMEPPEGTEATQARGVSQEAKITPTGPRQQYSLQTPQRPNQGRPWGYGNPRNSQHSRGRSSWNNRHNRYNNNNPGRREWHGRSNSSRSSQFSRGGTFRGNTRPSLQNNRNTEHRNEDSSPLRFRESTADFRAMAPGSREVMMFRALKTVIQNTRRE</sequence>
<dbReference type="EMBL" id="JAZAVJ010000083">
    <property type="protein sequence ID" value="KAK7415424.1"/>
    <property type="molecule type" value="Genomic_DNA"/>
</dbReference>
<feature type="compositionally biased region" description="Polar residues" evidence="1">
    <location>
        <begin position="503"/>
        <end position="512"/>
    </location>
</feature>
<feature type="compositionally biased region" description="Polar residues" evidence="1">
    <location>
        <begin position="597"/>
        <end position="619"/>
    </location>
</feature>
<feature type="compositionally biased region" description="Basic and acidic residues" evidence="1">
    <location>
        <begin position="11"/>
        <end position="23"/>
    </location>
</feature>
<feature type="compositionally biased region" description="Basic and acidic residues" evidence="1">
    <location>
        <begin position="756"/>
        <end position="774"/>
    </location>
</feature>
<organism evidence="2 3">
    <name type="scientific">Neonectria punicea</name>
    <dbReference type="NCBI Taxonomy" id="979145"/>
    <lineage>
        <taxon>Eukaryota</taxon>
        <taxon>Fungi</taxon>
        <taxon>Dikarya</taxon>
        <taxon>Ascomycota</taxon>
        <taxon>Pezizomycotina</taxon>
        <taxon>Sordariomycetes</taxon>
        <taxon>Hypocreomycetidae</taxon>
        <taxon>Hypocreales</taxon>
        <taxon>Nectriaceae</taxon>
        <taxon>Neonectria</taxon>
    </lineage>
</organism>
<feature type="compositionally biased region" description="Polar residues" evidence="1">
    <location>
        <begin position="696"/>
        <end position="708"/>
    </location>
</feature>
<proteinExistence type="predicted"/>
<evidence type="ECO:0000256" key="1">
    <source>
        <dbReference type="SAM" id="MobiDB-lite"/>
    </source>
</evidence>
<keyword evidence="3" id="KW-1185">Reference proteome</keyword>
<feature type="compositionally biased region" description="Polar residues" evidence="1">
    <location>
        <begin position="160"/>
        <end position="178"/>
    </location>
</feature>
<feature type="compositionally biased region" description="Low complexity" evidence="1">
    <location>
        <begin position="541"/>
        <end position="556"/>
    </location>
</feature>
<feature type="region of interest" description="Disordered" evidence="1">
    <location>
        <begin position="114"/>
        <end position="189"/>
    </location>
</feature>
<protein>
    <submittedName>
        <fullName evidence="2">Uncharacterized protein</fullName>
    </submittedName>
</protein>
<name>A0ABR1H2Z6_9HYPO</name>
<gene>
    <name evidence="2" type="ORF">QQX98_005875</name>
</gene>
<feature type="compositionally biased region" description="Low complexity" evidence="1">
    <location>
        <begin position="728"/>
        <end position="745"/>
    </location>
</feature>
<feature type="compositionally biased region" description="Basic and acidic residues" evidence="1">
    <location>
        <begin position="145"/>
        <end position="156"/>
    </location>
</feature>
<evidence type="ECO:0000313" key="2">
    <source>
        <dbReference type="EMBL" id="KAK7415424.1"/>
    </source>
</evidence>
<accession>A0ABR1H2Z6</accession>
<comment type="caution">
    <text evidence="2">The sequence shown here is derived from an EMBL/GenBank/DDBJ whole genome shotgun (WGS) entry which is preliminary data.</text>
</comment>